<sequence length="411" mass="46156">MKPRWLALALGIQGVWSFSWRSEPPKSQHQVEHEEPDSSLYAQSELPNAYAVALNELHDLELQPLCHRNAARLLVKNCQLLDGKNEATILTDSGRAVRDFVDSYAASLAICDLERGSFNIPKSCTKFRESTLGELTISHRAQLHVSTYEIDKCLEGLAQSDSAWSTWISYRHKTLRFCEAARADNEKDQQIHLHQRLAKIMERLTSEVESEMEHRFRAMNSVVESTASHLKDIENRVASVQSGFEDVEDWIERGLMSRIKDSSDMMNRGHQDAQSLQKILLSLMEGLHQYSQDAANEHATSLQHVSERAHTEADAIFALLSTAVASSISLQNELVWSYGMPPSAVRNVVLVGFGEALGLLISSGSNIVDYFSPTIDNPREDYANDFYNSSWGNASGLSDLVYRDDIRISLI</sequence>
<proteinExistence type="predicted"/>
<evidence type="ECO:0000313" key="2">
    <source>
        <dbReference type="Proteomes" id="UP001163324"/>
    </source>
</evidence>
<organism evidence="1 2">
    <name type="scientific">Trichothecium roseum</name>
    <dbReference type="NCBI Taxonomy" id="47278"/>
    <lineage>
        <taxon>Eukaryota</taxon>
        <taxon>Fungi</taxon>
        <taxon>Dikarya</taxon>
        <taxon>Ascomycota</taxon>
        <taxon>Pezizomycotina</taxon>
        <taxon>Sordariomycetes</taxon>
        <taxon>Hypocreomycetidae</taxon>
        <taxon>Hypocreales</taxon>
        <taxon>Hypocreales incertae sedis</taxon>
        <taxon>Trichothecium</taxon>
    </lineage>
</organism>
<evidence type="ECO:0000313" key="1">
    <source>
        <dbReference type="EMBL" id="KAI9896722.1"/>
    </source>
</evidence>
<gene>
    <name evidence="1" type="ORF">N3K66_008894</name>
</gene>
<reference evidence="1" key="1">
    <citation type="submission" date="2022-10" db="EMBL/GenBank/DDBJ databases">
        <title>Complete Genome of Trichothecium roseum strain YXFP-22015, a Plant Pathogen Isolated from Citrus.</title>
        <authorList>
            <person name="Wang Y."/>
            <person name="Zhu L."/>
        </authorList>
    </citation>
    <scope>NUCLEOTIDE SEQUENCE</scope>
    <source>
        <strain evidence="1">YXFP-22015</strain>
    </source>
</reference>
<name>A0ACC0US02_9HYPO</name>
<dbReference type="EMBL" id="CM047948">
    <property type="protein sequence ID" value="KAI9896722.1"/>
    <property type="molecule type" value="Genomic_DNA"/>
</dbReference>
<accession>A0ACC0US02</accession>
<dbReference type="Proteomes" id="UP001163324">
    <property type="component" value="Chromosome 9"/>
</dbReference>
<protein>
    <submittedName>
        <fullName evidence="1">Uncharacterized protein</fullName>
    </submittedName>
</protein>
<comment type="caution">
    <text evidence="1">The sequence shown here is derived from an EMBL/GenBank/DDBJ whole genome shotgun (WGS) entry which is preliminary data.</text>
</comment>
<keyword evidence="2" id="KW-1185">Reference proteome</keyword>